<protein>
    <submittedName>
        <fullName evidence="1">M20/M25/M40 family metallo-hydrolase</fullName>
    </submittedName>
</protein>
<name>A0A6L3KL86_9BACE</name>
<reference evidence="1 2" key="1">
    <citation type="journal article" date="2019" name="Nat. Med.">
        <title>A library of human gut bacterial isolates paired with longitudinal multiomics data enables mechanistic microbiome research.</title>
        <authorList>
            <person name="Poyet M."/>
            <person name="Groussin M."/>
            <person name="Gibbons S.M."/>
            <person name="Avila-Pacheco J."/>
            <person name="Jiang X."/>
            <person name="Kearney S.M."/>
            <person name="Perrotta A.R."/>
            <person name="Berdy B."/>
            <person name="Zhao S."/>
            <person name="Lieberman T.D."/>
            <person name="Swanson P.K."/>
            <person name="Smith M."/>
            <person name="Roesemann S."/>
            <person name="Alexander J.E."/>
            <person name="Rich S.A."/>
            <person name="Livny J."/>
            <person name="Vlamakis H."/>
            <person name="Clish C."/>
            <person name="Bullock K."/>
            <person name="Deik A."/>
            <person name="Scott J."/>
            <person name="Pierce K.A."/>
            <person name="Xavier R.J."/>
            <person name="Alm E.J."/>
        </authorList>
    </citation>
    <scope>NUCLEOTIDE SEQUENCE [LARGE SCALE GENOMIC DNA]</scope>
    <source>
        <strain evidence="1 2">BIOML-A31</strain>
    </source>
</reference>
<dbReference type="EMBL" id="VVYP01000074">
    <property type="protein sequence ID" value="KAA5456934.1"/>
    <property type="molecule type" value="Genomic_DNA"/>
</dbReference>
<evidence type="ECO:0000313" key="1">
    <source>
        <dbReference type="EMBL" id="KAA5456934.1"/>
    </source>
</evidence>
<dbReference type="Gene3D" id="3.40.630.10">
    <property type="entry name" value="Zn peptidases"/>
    <property type="match status" value="1"/>
</dbReference>
<dbReference type="SUPFAM" id="SSF53187">
    <property type="entry name" value="Zn-dependent exopeptidases"/>
    <property type="match status" value="1"/>
</dbReference>
<comment type="caution">
    <text evidence="1">The sequence shown here is derived from an EMBL/GenBank/DDBJ whole genome shotgun (WGS) entry which is preliminary data.</text>
</comment>
<gene>
    <name evidence="1" type="ORF">F2Y36_22760</name>
</gene>
<dbReference type="Proteomes" id="UP000475905">
    <property type="component" value="Unassembled WGS sequence"/>
</dbReference>
<organism evidence="1 2">
    <name type="scientific">Bacteroides caccae</name>
    <dbReference type="NCBI Taxonomy" id="47678"/>
    <lineage>
        <taxon>Bacteria</taxon>
        <taxon>Pseudomonadati</taxon>
        <taxon>Bacteroidota</taxon>
        <taxon>Bacteroidia</taxon>
        <taxon>Bacteroidales</taxon>
        <taxon>Bacteroidaceae</taxon>
        <taxon>Bacteroides</taxon>
    </lineage>
</organism>
<accession>A0A6L3KL86</accession>
<evidence type="ECO:0000313" key="2">
    <source>
        <dbReference type="Proteomes" id="UP000475905"/>
    </source>
</evidence>
<dbReference type="GO" id="GO:0016787">
    <property type="term" value="F:hydrolase activity"/>
    <property type="evidence" value="ECO:0007669"/>
    <property type="project" value="UniProtKB-KW"/>
</dbReference>
<feature type="non-terminal residue" evidence="1">
    <location>
        <position position="1"/>
    </location>
</feature>
<sequence>QQFSQPLPLVGAAATTDAAEFTKADHSFDFVVFGPGVVTLPHQIDEYVELDNYLDMIEKYQAIILSYLA</sequence>
<dbReference type="AlphaFoldDB" id="A0A6L3KL86"/>
<keyword evidence="1" id="KW-0378">Hydrolase</keyword>
<proteinExistence type="predicted"/>